<comment type="caution">
    <text evidence="1">The sequence shown here is derived from an EMBL/GenBank/DDBJ whole genome shotgun (WGS) entry which is preliminary data.</text>
</comment>
<sequence length="109" mass="11978">MKPSALSSITTGVPEFATGVREERGMIISACHMSYMAHCPRADIAMQAEMEQALARMTNLAIEDLTQERTQDTTEIIFMENLIYRTPVANSGTPVVMELKAEGFITHGA</sequence>
<reference evidence="2" key="1">
    <citation type="journal article" date="2018" name="BMC Genomics">
        <title>Genomic insights into host adaptation between the wheat stripe rust pathogen (Puccinia striiformis f. sp. tritici) and the barley stripe rust pathogen (Puccinia striiformis f. sp. hordei).</title>
        <authorList>
            <person name="Xia C."/>
            <person name="Wang M."/>
            <person name="Yin C."/>
            <person name="Cornejo O.E."/>
            <person name="Hulbert S.H."/>
            <person name="Chen X."/>
        </authorList>
    </citation>
    <scope>NUCLEOTIDE SEQUENCE [LARGE SCALE GENOMIC DNA]</scope>
    <source>
        <strain evidence="2">93-210</strain>
    </source>
</reference>
<organism evidence="1 2">
    <name type="scientific">Puccinia striiformis f. sp. tritici</name>
    <dbReference type="NCBI Taxonomy" id="168172"/>
    <lineage>
        <taxon>Eukaryota</taxon>
        <taxon>Fungi</taxon>
        <taxon>Dikarya</taxon>
        <taxon>Basidiomycota</taxon>
        <taxon>Pucciniomycotina</taxon>
        <taxon>Pucciniomycetes</taxon>
        <taxon>Pucciniales</taxon>
        <taxon>Pucciniaceae</taxon>
        <taxon>Puccinia</taxon>
    </lineage>
</organism>
<protein>
    <submittedName>
        <fullName evidence="1">Uncharacterized protein</fullName>
    </submittedName>
</protein>
<reference evidence="2" key="2">
    <citation type="journal article" date="2018" name="Mol. Plant Microbe Interact.">
        <title>Genome sequence resources for the wheat stripe rust pathogen (Puccinia striiformis f. sp. tritici) and the barley stripe rust pathogen (Puccinia striiformis f. sp. hordei).</title>
        <authorList>
            <person name="Xia C."/>
            <person name="Wang M."/>
            <person name="Yin C."/>
            <person name="Cornejo O.E."/>
            <person name="Hulbert S.H."/>
            <person name="Chen X."/>
        </authorList>
    </citation>
    <scope>NUCLEOTIDE SEQUENCE [LARGE SCALE GENOMIC DNA]</scope>
    <source>
        <strain evidence="2">93-210</strain>
    </source>
</reference>
<dbReference type="EMBL" id="CM045871">
    <property type="protein sequence ID" value="KAI7951986.1"/>
    <property type="molecule type" value="Genomic_DNA"/>
</dbReference>
<evidence type="ECO:0000313" key="2">
    <source>
        <dbReference type="Proteomes" id="UP001060170"/>
    </source>
</evidence>
<keyword evidence="2" id="KW-1185">Reference proteome</keyword>
<gene>
    <name evidence="1" type="ORF">MJO28_007670</name>
</gene>
<accession>A0ACC0EF28</accession>
<dbReference type="Proteomes" id="UP001060170">
    <property type="component" value="Chromosome 7"/>
</dbReference>
<reference evidence="1 2" key="3">
    <citation type="journal article" date="2022" name="Microbiol. Spectr.">
        <title>Folding features and dynamics of 3D genome architecture in plant fungal pathogens.</title>
        <authorList>
            <person name="Xia C."/>
        </authorList>
    </citation>
    <scope>NUCLEOTIDE SEQUENCE [LARGE SCALE GENOMIC DNA]</scope>
    <source>
        <strain evidence="1 2">93-210</strain>
    </source>
</reference>
<proteinExistence type="predicted"/>
<name>A0ACC0EF28_9BASI</name>
<evidence type="ECO:0000313" key="1">
    <source>
        <dbReference type="EMBL" id="KAI7951986.1"/>
    </source>
</evidence>